<protein>
    <recommendedName>
        <fullName evidence="2">Ubiquitin-like domain-containing protein</fullName>
    </recommendedName>
</protein>
<proteinExistence type="predicted"/>
<evidence type="ECO:0000313" key="3">
    <source>
        <dbReference type="EMBL" id="KAK1726763.1"/>
    </source>
</evidence>
<feature type="compositionally biased region" description="Acidic residues" evidence="1">
    <location>
        <begin position="408"/>
        <end position="417"/>
    </location>
</feature>
<feature type="compositionally biased region" description="Acidic residues" evidence="1">
    <location>
        <begin position="450"/>
        <end position="459"/>
    </location>
</feature>
<dbReference type="Proteomes" id="UP001244207">
    <property type="component" value="Unassembled WGS sequence"/>
</dbReference>
<evidence type="ECO:0000313" key="4">
    <source>
        <dbReference type="Proteomes" id="UP001244207"/>
    </source>
</evidence>
<dbReference type="PANTHER" id="PTHR38886:SF1">
    <property type="entry name" value="NACHT-NTPASE AND P-LOOP NTPASES N-TERMINAL DOMAIN-CONTAINING PROTEIN"/>
    <property type="match status" value="1"/>
</dbReference>
<sequence length="528" mass="60062">MSVGFTFGSLGDILQLCQIGIAVGKALNESRGSARDYQNLRNDLDQFVHVLQNVIAIYQEREHSDLLSDINPLIKSVTNECMTDLQDALDYFQSKYALSLGNPHRHLNTKSIGKKIEYRFREKERLEVLQQKLSRYTQLFSVLLAIHTKKAAHVDNATMQTRIQEVVSQMDVISLDINRQGTQISEQHTSIEVLATKVDAANGYLIRQGDAKNTLTEMTKKNELCIKELASMIESKVHLLVQEREDETCHRFFSGPGSNTQRPLFFEDALGVVLTLPIEWLESWKHLRSLISNRFENRMGHRKVLRGEYALEDEANGAEVTLLPWNKAIRPGRKINMAMKFQRVEEVSKAEDHVYICPGCKAVRSDIQDDQINLKCATPSCGMWMRSSRTRLEGNPQQVAENDTSLTADEDSMEEDDDPRHFHRVLFNIFVLSSPLPKENASPTRIADLEECDPSDENSCEGKESHISKANSSHLSRRVHSSHETDRHVKKSTSSRRQVSSRILRRPKAEYRCGWTCVSSPILNQLAS</sequence>
<feature type="region of interest" description="Disordered" evidence="1">
    <location>
        <begin position="391"/>
        <end position="418"/>
    </location>
</feature>
<dbReference type="InterPro" id="IPR054464">
    <property type="entry name" value="ULD_fung"/>
</dbReference>
<evidence type="ECO:0000259" key="2">
    <source>
        <dbReference type="Pfam" id="PF22893"/>
    </source>
</evidence>
<dbReference type="RefSeq" id="XP_060366818.1">
    <property type="nucleotide sequence ID" value="XM_060507850.1"/>
</dbReference>
<keyword evidence="4" id="KW-1185">Reference proteome</keyword>
<name>A0AAD8XIW2_GLOAC</name>
<evidence type="ECO:0000256" key="1">
    <source>
        <dbReference type="SAM" id="MobiDB-lite"/>
    </source>
</evidence>
<dbReference type="Pfam" id="PF22893">
    <property type="entry name" value="ULD_2"/>
    <property type="match status" value="1"/>
</dbReference>
<dbReference type="PANTHER" id="PTHR38886">
    <property type="entry name" value="SESA DOMAIN-CONTAINING PROTEIN"/>
    <property type="match status" value="1"/>
</dbReference>
<dbReference type="EMBL" id="JAHMHS010000029">
    <property type="protein sequence ID" value="KAK1726763.1"/>
    <property type="molecule type" value="Genomic_DNA"/>
</dbReference>
<accession>A0AAD8XIW2</accession>
<gene>
    <name evidence="3" type="ORF">BDZ83DRAFT_614655</name>
</gene>
<feature type="region of interest" description="Disordered" evidence="1">
    <location>
        <begin position="450"/>
        <end position="503"/>
    </location>
</feature>
<comment type="caution">
    <text evidence="3">The sequence shown here is derived from an EMBL/GenBank/DDBJ whole genome shotgun (WGS) entry which is preliminary data.</text>
</comment>
<feature type="domain" description="Ubiquitin-like" evidence="2">
    <location>
        <begin position="261"/>
        <end position="341"/>
    </location>
</feature>
<organism evidence="3 4">
    <name type="scientific">Glomerella acutata</name>
    <name type="common">Colletotrichum acutatum</name>
    <dbReference type="NCBI Taxonomy" id="27357"/>
    <lineage>
        <taxon>Eukaryota</taxon>
        <taxon>Fungi</taxon>
        <taxon>Dikarya</taxon>
        <taxon>Ascomycota</taxon>
        <taxon>Pezizomycotina</taxon>
        <taxon>Sordariomycetes</taxon>
        <taxon>Hypocreomycetidae</taxon>
        <taxon>Glomerellales</taxon>
        <taxon>Glomerellaceae</taxon>
        <taxon>Colletotrichum</taxon>
        <taxon>Colletotrichum acutatum species complex</taxon>
    </lineage>
</organism>
<reference evidence="3" key="1">
    <citation type="submission" date="2021-12" db="EMBL/GenBank/DDBJ databases">
        <title>Comparative genomics, transcriptomics and evolutionary studies reveal genomic signatures of adaptation to plant cell wall in hemibiotrophic fungi.</title>
        <authorList>
            <consortium name="DOE Joint Genome Institute"/>
            <person name="Baroncelli R."/>
            <person name="Diaz J.F."/>
            <person name="Benocci T."/>
            <person name="Peng M."/>
            <person name="Battaglia E."/>
            <person name="Haridas S."/>
            <person name="Andreopoulos W."/>
            <person name="Labutti K."/>
            <person name="Pangilinan J."/>
            <person name="Floch G.L."/>
            <person name="Makela M.R."/>
            <person name="Henrissat B."/>
            <person name="Grigoriev I.V."/>
            <person name="Crouch J.A."/>
            <person name="De Vries R.P."/>
            <person name="Sukno S.A."/>
            <person name="Thon M.R."/>
        </authorList>
    </citation>
    <scope>NUCLEOTIDE SEQUENCE</scope>
    <source>
        <strain evidence="3">CBS 112980</strain>
    </source>
</reference>
<dbReference type="GeneID" id="85391749"/>
<dbReference type="AlphaFoldDB" id="A0AAD8XIW2"/>
<feature type="compositionally biased region" description="Polar residues" evidence="1">
    <location>
        <begin position="395"/>
        <end position="407"/>
    </location>
</feature>